<dbReference type="AlphaFoldDB" id="A0A0E3KPV6"/>
<dbReference type="GO" id="GO:0015948">
    <property type="term" value="P:methanogenesis"/>
    <property type="evidence" value="ECO:0007669"/>
    <property type="project" value="UniProtKB-UniRule"/>
</dbReference>
<dbReference type="GeneID" id="41603001"/>
<name>A0A0E3KPV6_METTT</name>
<dbReference type="PATRIC" id="fig|523844.20.peg.2040"/>
<dbReference type="Pfam" id="PF04609">
    <property type="entry name" value="MCR_C"/>
    <property type="match status" value="1"/>
</dbReference>
<dbReference type="HOGENOM" id="CLU_099719_0_0_2"/>
<dbReference type="STRING" id="523844.MSTHT_1642"/>
<sequence length="206" mass="22377">MMIDRETQVVDCRCGGGLGKGGGLAQRGTLSEAGRADVIAIAMSPGQRHITKPVCEITYGMRKENIQVSVLVLYSGSGIPESGMRTGSFVLSPVEVAQIEMHKLAVIHLGNIKDHVIRKTREILSQANIPAIIVSQIPVDFEDFAEAGIKTRLVMPRDENIRTKGIVMDTVSGVTRGDSCPRDKLNLIIKYVKTTLDQLEDHKGVA</sequence>
<accession>A0A0E3KPV6</accession>
<organism evidence="4 5">
    <name type="scientific">Methanosarcina thermophila (strain ATCC 43570 / DSM 1825 / OCM 12 / VKM B-1830 / TM-1)</name>
    <dbReference type="NCBI Taxonomy" id="523844"/>
    <lineage>
        <taxon>Archaea</taxon>
        <taxon>Methanobacteriati</taxon>
        <taxon>Methanobacteriota</taxon>
        <taxon>Stenosarchaea group</taxon>
        <taxon>Methanomicrobia</taxon>
        <taxon>Methanosarcinales</taxon>
        <taxon>Methanosarcinaceae</taxon>
        <taxon>Methanosarcina</taxon>
    </lineage>
</organism>
<dbReference type="EMBL" id="CP009501">
    <property type="protein sequence ID" value="AKB13400.1"/>
    <property type="molecule type" value="Genomic_DNA"/>
</dbReference>
<evidence type="ECO:0000313" key="5">
    <source>
        <dbReference type="Proteomes" id="UP000066529"/>
    </source>
</evidence>
<dbReference type="NCBIfam" id="TIGR03264">
    <property type="entry name" value="met_CoM_red_C"/>
    <property type="match status" value="1"/>
</dbReference>
<evidence type="ECO:0000313" key="4">
    <source>
        <dbReference type="EMBL" id="AKB13400.1"/>
    </source>
</evidence>
<keyword evidence="1 3" id="KW-0484">Methanogenesis</keyword>
<evidence type="ECO:0000256" key="2">
    <source>
        <dbReference type="ARBA" id="ARBA00025920"/>
    </source>
</evidence>
<dbReference type="InterPro" id="IPR026327">
    <property type="entry name" value="Me_CoM_Rdtase_prot-C-like"/>
</dbReference>
<evidence type="ECO:0000256" key="1">
    <source>
        <dbReference type="ARBA" id="ARBA00022994"/>
    </source>
</evidence>
<dbReference type="RefSeq" id="WP_048167430.1">
    <property type="nucleotide sequence ID" value="NZ_CP009501.1"/>
</dbReference>
<reference evidence="4 5" key="1">
    <citation type="submission" date="2014-07" db="EMBL/GenBank/DDBJ databases">
        <title>Methanogenic archaea and the global carbon cycle.</title>
        <authorList>
            <person name="Henriksen J.R."/>
            <person name="Luke J."/>
            <person name="Reinhart S."/>
            <person name="Benedict M.N."/>
            <person name="Youngblut N.D."/>
            <person name="Metcalf M.E."/>
            <person name="Whitaker R.J."/>
            <person name="Metcalf W.W."/>
        </authorList>
    </citation>
    <scope>NUCLEOTIDE SEQUENCE [LARGE SCALE GENOMIC DNA]</scope>
    <source>
        <strain evidence="5">ATCC 43570 / DSM 1825 / OCM 12 / VKM B-1830 / TM-1</strain>
    </source>
</reference>
<proteinExistence type="predicted"/>
<comment type="subunit">
    <text evidence="2 3">MCR is composed of three subunits: alpha, beta, and gamma. The function of proteins C and D is not known.</text>
</comment>
<dbReference type="InterPro" id="IPR007687">
    <property type="entry name" value="Me_CoM_Rdtase_prot-C"/>
</dbReference>
<dbReference type="PIRSF" id="PIRSF003137">
    <property type="entry name" value="McrC"/>
    <property type="match status" value="1"/>
</dbReference>
<dbReference type="OrthoDB" id="113954at2157"/>
<dbReference type="KEGG" id="mthr:MSTHT_1642"/>
<evidence type="ECO:0000256" key="3">
    <source>
        <dbReference type="PIRNR" id="PIRNR003137"/>
    </source>
</evidence>
<gene>
    <name evidence="4" type="ORF">MSTHT_1642</name>
</gene>
<dbReference type="Proteomes" id="UP000066529">
    <property type="component" value="Chromosome"/>
</dbReference>
<protein>
    <recommendedName>
        <fullName evidence="3">Methyl-coenzyme M reductase operon protein C</fullName>
    </recommendedName>
</protein>